<gene>
    <name evidence="5" type="ORF">MFU01_76180</name>
    <name evidence="6" type="ORF">SAMN05443572_103485</name>
</gene>
<dbReference type="Pfam" id="PF12796">
    <property type="entry name" value="Ank_2"/>
    <property type="match status" value="3"/>
</dbReference>
<dbReference type="Pfam" id="PF09346">
    <property type="entry name" value="SMI1_KNR4"/>
    <property type="match status" value="1"/>
</dbReference>
<dbReference type="OrthoDB" id="8410839at2"/>
<evidence type="ECO:0000313" key="6">
    <source>
        <dbReference type="EMBL" id="SET84788.1"/>
    </source>
</evidence>
<feature type="repeat" description="ANK" evidence="3">
    <location>
        <begin position="184"/>
        <end position="216"/>
    </location>
</feature>
<evidence type="ECO:0000313" key="5">
    <source>
        <dbReference type="EMBL" id="GEN12581.1"/>
    </source>
</evidence>
<dbReference type="Proteomes" id="UP000183760">
    <property type="component" value="Unassembled WGS sequence"/>
</dbReference>
<dbReference type="PROSITE" id="PS50297">
    <property type="entry name" value="ANK_REP_REGION"/>
    <property type="match status" value="4"/>
</dbReference>
<dbReference type="AlphaFoldDB" id="A0A511TEI9"/>
<name>A0A511TEI9_MYXFU</name>
<feature type="repeat" description="ANK" evidence="3">
    <location>
        <begin position="258"/>
        <end position="290"/>
    </location>
</feature>
<dbReference type="EMBL" id="FOIB01000003">
    <property type="protein sequence ID" value="SET84788.1"/>
    <property type="molecule type" value="Genomic_DNA"/>
</dbReference>
<dbReference type="Proteomes" id="UP000321514">
    <property type="component" value="Unassembled WGS sequence"/>
</dbReference>
<comment type="caution">
    <text evidence="5">The sequence shown here is derived from an EMBL/GenBank/DDBJ whole genome shotgun (WGS) entry which is preliminary data.</text>
</comment>
<dbReference type="RefSeq" id="WP_074952525.1">
    <property type="nucleotide sequence ID" value="NZ_BJXR01000065.1"/>
</dbReference>
<evidence type="ECO:0000259" key="4">
    <source>
        <dbReference type="SMART" id="SM00860"/>
    </source>
</evidence>
<dbReference type="PROSITE" id="PS50088">
    <property type="entry name" value="ANK_REPEAT"/>
    <property type="match status" value="5"/>
</dbReference>
<accession>A0A511TEI9</accession>
<keyword evidence="1" id="KW-0677">Repeat</keyword>
<dbReference type="PANTHER" id="PTHR24171">
    <property type="entry name" value="ANKYRIN REPEAT DOMAIN-CONTAINING PROTEIN 39-RELATED"/>
    <property type="match status" value="1"/>
</dbReference>
<dbReference type="EMBL" id="BJXR01000065">
    <property type="protein sequence ID" value="GEN12581.1"/>
    <property type="molecule type" value="Genomic_DNA"/>
</dbReference>
<evidence type="ECO:0000313" key="8">
    <source>
        <dbReference type="Proteomes" id="UP000321514"/>
    </source>
</evidence>
<dbReference type="Gene3D" id="3.40.1580.10">
    <property type="entry name" value="SMI1/KNR4-like"/>
    <property type="match status" value="1"/>
</dbReference>
<dbReference type="InterPro" id="IPR002110">
    <property type="entry name" value="Ankyrin_rpt"/>
</dbReference>
<dbReference type="PRINTS" id="PR01415">
    <property type="entry name" value="ANKYRIN"/>
</dbReference>
<keyword evidence="2 3" id="KW-0040">ANK repeat</keyword>
<dbReference type="InterPro" id="IPR018958">
    <property type="entry name" value="Knr4/Smi1-like_dom"/>
</dbReference>
<feature type="domain" description="Knr4/Smi1-like" evidence="4">
    <location>
        <begin position="354"/>
        <end position="499"/>
    </location>
</feature>
<feature type="repeat" description="ANK" evidence="3">
    <location>
        <begin position="75"/>
        <end position="110"/>
    </location>
</feature>
<dbReference type="Gene3D" id="1.25.40.20">
    <property type="entry name" value="Ankyrin repeat-containing domain"/>
    <property type="match status" value="4"/>
</dbReference>
<organism evidence="5 8">
    <name type="scientific">Myxococcus fulvus</name>
    <dbReference type="NCBI Taxonomy" id="33"/>
    <lineage>
        <taxon>Bacteria</taxon>
        <taxon>Pseudomonadati</taxon>
        <taxon>Myxococcota</taxon>
        <taxon>Myxococcia</taxon>
        <taxon>Myxococcales</taxon>
        <taxon>Cystobacterineae</taxon>
        <taxon>Myxococcaceae</taxon>
        <taxon>Myxococcus</taxon>
    </lineage>
</organism>
<dbReference type="STRING" id="1334629.MFUL124B02_22845"/>
<dbReference type="SUPFAM" id="SSF48403">
    <property type="entry name" value="Ankyrin repeat"/>
    <property type="match status" value="1"/>
</dbReference>
<dbReference type="SUPFAM" id="SSF160631">
    <property type="entry name" value="SMI1/KNR4-like"/>
    <property type="match status" value="1"/>
</dbReference>
<dbReference type="InterPro" id="IPR036770">
    <property type="entry name" value="Ankyrin_rpt-contain_sf"/>
</dbReference>
<dbReference type="PANTHER" id="PTHR24171:SF9">
    <property type="entry name" value="ANKYRIN REPEAT DOMAIN-CONTAINING PROTEIN 39"/>
    <property type="match status" value="1"/>
</dbReference>
<reference evidence="6 7" key="1">
    <citation type="submission" date="2016-10" db="EMBL/GenBank/DDBJ databases">
        <authorList>
            <person name="Varghese N."/>
            <person name="Submissions S."/>
        </authorList>
    </citation>
    <scope>NUCLEOTIDE SEQUENCE [LARGE SCALE GENOMIC DNA]</scope>
    <source>
        <strain evidence="6 7">DSM 16525</strain>
    </source>
</reference>
<dbReference type="SMART" id="SM00860">
    <property type="entry name" value="SMI1_KNR4"/>
    <property type="match status" value="1"/>
</dbReference>
<feature type="repeat" description="ANK" evidence="3">
    <location>
        <begin position="150"/>
        <end position="183"/>
    </location>
</feature>
<sequence>MSPKKKLSPLDARLLAAIEDSNAKDVAKQLAAGANPNTVDAKGYPALHSAASEGSLEMVRLLLDAGADVHAQDSDGAIALSFATAQSGDDGVALVKLLIDKGSNVNQRWNDETGPTVLTDLFGEDNEEPSEDILAVLLKAGVDVNAPNGQEETPLMLAATFKDQPKLTELLLEHGALVDAVNDRGWTALMWAIRSGNEGAVERLIAKGANVNHLATDDEGDTALTLTVNEDELFSTPSPRIVSALLRAGANPNQPNARGWTPLHLAACIEDVEPLEALLAARADPHLANTVGYYPIDLATRRGYTKVIERLLAAGSPTREQAARKRMDGIWKQIGDWADKHHPDYASRLTVNRPATPERIAALEKQLGKALPSDFRAFLQKFGGGAPSSRGLSISEYDVLPTEQIQDVWKGLREHVDNGVFKKARPHELSKDQRFVKWTWWHPGWVPFASDSGGNLYCVDLEPEENGSVGQVIRWEIHGGPLGPFADSMEDFFEEYLQKLESGRYDASELE</sequence>
<reference evidence="5 8" key="2">
    <citation type="submission" date="2019-07" db="EMBL/GenBank/DDBJ databases">
        <title>Whole genome shotgun sequence of Myxococcus fulvus NBRC 100333.</title>
        <authorList>
            <person name="Hosoyama A."/>
            <person name="Uohara A."/>
            <person name="Ohji S."/>
            <person name="Ichikawa N."/>
        </authorList>
    </citation>
    <scope>NUCLEOTIDE SEQUENCE [LARGE SCALE GENOMIC DNA]</scope>
    <source>
        <strain evidence="5 8">NBRC 100333</strain>
    </source>
</reference>
<proteinExistence type="predicted"/>
<evidence type="ECO:0000256" key="1">
    <source>
        <dbReference type="ARBA" id="ARBA00022737"/>
    </source>
</evidence>
<keyword evidence="7" id="KW-1185">Reference proteome</keyword>
<dbReference type="SMART" id="SM00248">
    <property type="entry name" value="ANK"/>
    <property type="match status" value="8"/>
</dbReference>
<dbReference type="InterPro" id="IPR037883">
    <property type="entry name" value="Knr4/Smi1-like_sf"/>
</dbReference>
<evidence type="ECO:0000256" key="2">
    <source>
        <dbReference type="ARBA" id="ARBA00023043"/>
    </source>
</evidence>
<feature type="repeat" description="ANK" evidence="3">
    <location>
        <begin position="42"/>
        <end position="74"/>
    </location>
</feature>
<protein>
    <submittedName>
        <fullName evidence="6">Cell wall assembly regulator SMI1</fullName>
    </submittedName>
</protein>
<evidence type="ECO:0000313" key="7">
    <source>
        <dbReference type="Proteomes" id="UP000183760"/>
    </source>
</evidence>
<evidence type="ECO:0000256" key="3">
    <source>
        <dbReference type="PROSITE-ProRule" id="PRU00023"/>
    </source>
</evidence>